<sequence length="602" mass="68020">MRGSGDFAADVDGLDILSNIDERRGRSQPDTNGRVDIHMGEFVTTSARMSPYLDSTSSDPSPQRVETPKMADIQPPMRPKSTPFSYLDRRTPSPERTDPFDVTMASLSGDGDDGDSTTTLFEYPERSEPITHFSDLPIEVHEAILDYLFGYRVSTTSRSSMQVSNPAAMNLSTALRHCRRRELTKLALVSSAWRDLVQQRLYRHVKLKATLDFLEEAMEHFAKHPHLQTYVKHLEIWFPVFQPTYTSWTKSNALTLPTVTMDGLTNATYTLPCNNCTLEEVFTFVQQALPSVRILTLEGGERRKAPKVVHFGQHSAGSSCARLPSIASVQTLITRGQWNLMRDNCDFATVFAAFPNLTRWNGSYSKPKSKTYISMSDFLPYLNNISVNLKSLDLCLESDYRREPALPHFFFKAALKTHTCARLAETLPALEHFSFTGRICNGFFDAAFRNIDPRSTKLKSIDLTVKNCCRDVINWHDSGSGIQDMGFIEAFEKLVVSGIRTLAKFNQLQYMRIRFVDLESVLPPLNPFFILKGDQCTGVWSNAILEALREARPLTSFVELSTNFGDVIYNKEGRMVLERAGSKVQSLYLPSYQKLASRITIQ</sequence>
<evidence type="ECO:0000313" key="1">
    <source>
        <dbReference type="EMBL" id="KAI9899321.1"/>
    </source>
</evidence>
<accession>A0ACC0UZD2</accession>
<dbReference type="Proteomes" id="UP001163324">
    <property type="component" value="Chromosome 5"/>
</dbReference>
<keyword evidence="2" id="KW-1185">Reference proteome</keyword>
<name>A0ACC0UZD2_9HYPO</name>
<comment type="caution">
    <text evidence="1">The sequence shown here is derived from an EMBL/GenBank/DDBJ whole genome shotgun (WGS) entry which is preliminary data.</text>
</comment>
<dbReference type="EMBL" id="CM047944">
    <property type="protein sequence ID" value="KAI9899321.1"/>
    <property type="molecule type" value="Genomic_DNA"/>
</dbReference>
<organism evidence="1 2">
    <name type="scientific">Trichothecium roseum</name>
    <dbReference type="NCBI Taxonomy" id="47278"/>
    <lineage>
        <taxon>Eukaryota</taxon>
        <taxon>Fungi</taxon>
        <taxon>Dikarya</taxon>
        <taxon>Ascomycota</taxon>
        <taxon>Pezizomycotina</taxon>
        <taxon>Sordariomycetes</taxon>
        <taxon>Hypocreomycetidae</taxon>
        <taxon>Hypocreales</taxon>
        <taxon>Hypocreales incertae sedis</taxon>
        <taxon>Trichothecium</taxon>
    </lineage>
</organism>
<gene>
    <name evidence="1" type="ORF">N3K66_005782</name>
</gene>
<evidence type="ECO:0000313" key="2">
    <source>
        <dbReference type="Proteomes" id="UP001163324"/>
    </source>
</evidence>
<proteinExistence type="predicted"/>
<protein>
    <submittedName>
        <fullName evidence="1">Uncharacterized protein</fullName>
    </submittedName>
</protein>
<reference evidence="1" key="1">
    <citation type="submission" date="2022-10" db="EMBL/GenBank/DDBJ databases">
        <title>Complete Genome of Trichothecium roseum strain YXFP-22015, a Plant Pathogen Isolated from Citrus.</title>
        <authorList>
            <person name="Wang Y."/>
            <person name="Zhu L."/>
        </authorList>
    </citation>
    <scope>NUCLEOTIDE SEQUENCE</scope>
    <source>
        <strain evidence="1">YXFP-22015</strain>
    </source>
</reference>